<accession>A0ABX7VZ52</accession>
<name>A0ABX7VZ52_9BACI</name>
<dbReference type="PANTHER" id="PTHR43022">
    <property type="entry name" value="PROTEIN SMF"/>
    <property type="match status" value="1"/>
</dbReference>
<gene>
    <name evidence="3" type="primary">dprA</name>
    <name evidence="3" type="ORF">ERJ70_08855</name>
</gene>
<dbReference type="PANTHER" id="PTHR43022:SF1">
    <property type="entry name" value="PROTEIN SMF"/>
    <property type="match status" value="1"/>
</dbReference>
<dbReference type="NCBIfam" id="TIGR00732">
    <property type="entry name" value="dprA"/>
    <property type="match status" value="1"/>
</dbReference>
<dbReference type="Pfam" id="PF02481">
    <property type="entry name" value="DNA_processg_A"/>
    <property type="match status" value="1"/>
</dbReference>
<dbReference type="InterPro" id="IPR057666">
    <property type="entry name" value="DrpA_SLOG"/>
</dbReference>
<dbReference type="EMBL" id="CP046956">
    <property type="protein sequence ID" value="QTN01455.1"/>
    <property type="molecule type" value="Genomic_DNA"/>
</dbReference>
<reference evidence="3 4" key="1">
    <citation type="submission" date="2019-12" db="EMBL/GenBank/DDBJ databases">
        <title>The whole genome sequencing of a strain isolated from a Mars analog, Dalangtan Playa.</title>
        <authorList>
            <person name="Huang T."/>
        </authorList>
    </citation>
    <scope>NUCLEOTIDE SEQUENCE [LARGE SCALE GENOMIC DNA]</scope>
    <source>
        <strain evidence="3 4">DP4-553-S</strain>
    </source>
</reference>
<dbReference type="SUPFAM" id="SSF102405">
    <property type="entry name" value="MCP/YpsA-like"/>
    <property type="match status" value="1"/>
</dbReference>
<comment type="similarity">
    <text evidence="1">Belongs to the DprA/Smf family.</text>
</comment>
<evidence type="ECO:0000259" key="2">
    <source>
        <dbReference type="Pfam" id="PF02481"/>
    </source>
</evidence>
<dbReference type="Proteomes" id="UP000665043">
    <property type="component" value="Chromosome"/>
</dbReference>
<evidence type="ECO:0000256" key="1">
    <source>
        <dbReference type="ARBA" id="ARBA00006525"/>
    </source>
</evidence>
<sequence length="265" mass="29752">MLHDDPALNRLYHYSVDDFRVLFSLPDKRTTMIYQDLHSSQVFSQLRRDLNTFQTVTILDNTYPALLRNIPDCPIVLYLYGDSNLLSHAPSLSVVGTRNPTNDAYTKMNNILTPLIKEGWLIVSGMAMGIDAMAHRLALSSTGKTIAILGGGFQHIYPRSNRSLFRTLTETQLVVSEYPPGIPPQRHHFPERNRIISGLTFGTLVVEAKERSGSLITVNQALEQGREVFAIPGSPTQPETEGCNKMIQDGAKLVQKTYDIVEEWH</sequence>
<protein>
    <submittedName>
        <fullName evidence="3">DNA-protecting protein DprA</fullName>
    </submittedName>
</protein>
<dbReference type="InterPro" id="IPR003488">
    <property type="entry name" value="DprA"/>
</dbReference>
<proteinExistence type="inferred from homology"/>
<evidence type="ECO:0000313" key="3">
    <source>
        <dbReference type="EMBL" id="QTN01455.1"/>
    </source>
</evidence>
<keyword evidence="4" id="KW-1185">Reference proteome</keyword>
<evidence type="ECO:0000313" key="4">
    <source>
        <dbReference type="Proteomes" id="UP000665043"/>
    </source>
</evidence>
<organism evidence="3 4">
    <name type="scientific">Sediminibacillus dalangtanensis</name>
    <dbReference type="NCBI Taxonomy" id="2729421"/>
    <lineage>
        <taxon>Bacteria</taxon>
        <taxon>Bacillati</taxon>
        <taxon>Bacillota</taxon>
        <taxon>Bacilli</taxon>
        <taxon>Bacillales</taxon>
        <taxon>Bacillaceae</taxon>
        <taxon>Sediminibacillus</taxon>
    </lineage>
</organism>
<feature type="domain" description="Smf/DprA SLOG" evidence="2">
    <location>
        <begin position="55"/>
        <end position="264"/>
    </location>
</feature>
<dbReference type="Gene3D" id="3.40.50.450">
    <property type="match status" value="1"/>
</dbReference>